<dbReference type="Proteomes" id="UP000643405">
    <property type="component" value="Unassembled WGS sequence"/>
</dbReference>
<dbReference type="RefSeq" id="WP_188165106.1">
    <property type="nucleotide sequence ID" value="NZ_JACVVX010000004.1"/>
</dbReference>
<evidence type="ECO:0000256" key="4">
    <source>
        <dbReference type="ARBA" id="ARBA00023315"/>
    </source>
</evidence>
<evidence type="ECO:0000256" key="1">
    <source>
        <dbReference type="ARBA" id="ARBA00007274"/>
    </source>
</evidence>
<dbReference type="PANTHER" id="PTHR43300">
    <property type="entry name" value="ACETYLTRANSFERASE"/>
    <property type="match status" value="1"/>
</dbReference>
<dbReference type="InterPro" id="IPR018357">
    <property type="entry name" value="Hexapep_transf_CS"/>
</dbReference>
<dbReference type="Pfam" id="PF14602">
    <property type="entry name" value="Hexapep_2"/>
    <property type="match status" value="1"/>
</dbReference>
<name>A0A8J6PIQ9_9HYPH</name>
<sequence>MLSSTNGKTRIVAAVHGRAGLAEDPDYELGLSEMLRATYGIGGLVELHARFAAGDGPLDTMMRRAIWRALARRCGAGLQVAGAAGFKHPETFDIGNRVFIGAQAYIQGRYDGTCVIGNNVWIGPQAFLDARDLVMEDFVGWGPGAKILGSAHSGSPVDVPIVRTDLEIKPVRIEAWADIGTNATILPGVTVGKGAIIGAGAVVTEDVAPFSIVAGVPARFLRWRTDADVTRMTPS</sequence>
<dbReference type="GO" id="GO:0016746">
    <property type="term" value="F:acyltransferase activity"/>
    <property type="evidence" value="ECO:0007669"/>
    <property type="project" value="UniProtKB-KW"/>
</dbReference>
<dbReference type="InterPro" id="IPR011004">
    <property type="entry name" value="Trimer_LpxA-like_sf"/>
</dbReference>
<keyword evidence="6" id="KW-1185">Reference proteome</keyword>
<protein>
    <submittedName>
        <fullName evidence="5">Acyltransferase</fullName>
    </submittedName>
</protein>
<organism evidence="5 6">
    <name type="scientific">Oryzicola mucosus</name>
    <dbReference type="NCBI Taxonomy" id="2767425"/>
    <lineage>
        <taxon>Bacteria</taxon>
        <taxon>Pseudomonadati</taxon>
        <taxon>Pseudomonadota</taxon>
        <taxon>Alphaproteobacteria</taxon>
        <taxon>Hyphomicrobiales</taxon>
        <taxon>Phyllobacteriaceae</taxon>
        <taxon>Oryzicola</taxon>
    </lineage>
</organism>
<dbReference type="CDD" id="cd04647">
    <property type="entry name" value="LbH_MAT_like"/>
    <property type="match status" value="1"/>
</dbReference>
<accession>A0A8J6PIQ9</accession>
<dbReference type="InterPro" id="IPR050179">
    <property type="entry name" value="Trans_hexapeptide_repeat"/>
</dbReference>
<dbReference type="PROSITE" id="PS00101">
    <property type="entry name" value="HEXAPEP_TRANSFERASES"/>
    <property type="match status" value="1"/>
</dbReference>
<dbReference type="InterPro" id="IPR001451">
    <property type="entry name" value="Hexapep"/>
</dbReference>
<keyword evidence="4 5" id="KW-0012">Acyltransferase</keyword>
<keyword evidence="3" id="KW-0677">Repeat</keyword>
<gene>
    <name evidence="5" type="ORF">ICI42_13400</name>
</gene>
<evidence type="ECO:0000313" key="6">
    <source>
        <dbReference type="Proteomes" id="UP000643405"/>
    </source>
</evidence>
<evidence type="ECO:0000256" key="3">
    <source>
        <dbReference type="ARBA" id="ARBA00022737"/>
    </source>
</evidence>
<dbReference type="Gene3D" id="2.160.10.10">
    <property type="entry name" value="Hexapeptide repeat proteins"/>
    <property type="match status" value="1"/>
</dbReference>
<keyword evidence="2" id="KW-0808">Transferase</keyword>
<dbReference type="EMBL" id="JACVVX010000004">
    <property type="protein sequence ID" value="MBD0415654.1"/>
    <property type="molecule type" value="Genomic_DNA"/>
</dbReference>
<dbReference type="AlphaFoldDB" id="A0A8J6PIQ9"/>
<proteinExistence type="inferred from homology"/>
<evidence type="ECO:0000256" key="2">
    <source>
        <dbReference type="ARBA" id="ARBA00022679"/>
    </source>
</evidence>
<dbReference type="Pfam" id="PF00132">
    <property type="entry name" value="Hexapep"/>
    <property type="match status" value="1"/>
</dbReference>
<comment type="similarity">
    <text evidence="1">Belongs to the transferase hexapeptide repeat family.</text>
</comment>
<comment type="caution">
    <text evidence="5">The sequence shown here is derived from an EMBL/GenBank/DDBJ whole genome shotgun (WGS) entry which is preliminary data.</text>
</comment>
<reference evidence="5" key="1">
    <citation type="submission" date="2020-09" db="EMBL/GenBank/DDBJ databases">
        <title>Genome seq and assembly of Tianweitania sp.</title>
        <authorList>
            <person name="Chhetri G."/>
        </authorList>
    </citation>
    <scope>NUCLEOTIDE SEQUENCE</scope>
    <source>
        <strain evidence="5">Rool2</strain>
    </source>
</reference>
<evidence type="ECO:0000313" key="5">
    <source>
        <dbReference type="EMBL" id="MBD0415654.1"/>
    </source>
</evidence>
<dbReference type="SUPFAM" id="SSF51161">
    <property type="entry name" value="Trimeric LpxA-like enzymes"/>
    <property type="match status" value="1"/>
</dbReference>